<evidence type="ECO:0000313" key="3">
    <source>
        <dbReference type="Proteomes" id="UP001437256"/>
    </source>
</evidence>
<gene>
    <name evidence="2" type="ORF">AAF712_011257</name>
</gene>
<accession>A0ABR2ZJN8</accession>
<feature type="compositionally biased region" description="Polar residues" evidence="1">
    <location>
        <begin position="206"/>
        <end position="220"/>
    </location>
</feature>
<protein>
    <submittedName>
        <fullName evidence="2">Uncharacterized protein</fullName>
    </submittedName>
</protein>
<feature type="compositionally biased region" description="Basic and acidic residues" evidence="1">
    <location>
        <begin position="78"/>
        <end position="105"/>
    </location>
</feature>
<proteinExistence type="predicted"/>
<organism evidence="2 3">
    <name type="scientific">Marasmius tenuissimus</name>
    <dbReference type="NCBI Taxonomy" id="585030"/>
    <lineage>
        <taxon>Eukaryota</taxon>
        <taxon>Fungi</taxon>
        <taxon>Dikarya</taxon>
        <taxon>Basidiomycota</taxon>
        <taxon>Agaricomycotina</taxon>
        <taxon>Agaricomycetes</taxon>
        <taxon>Agaricomycetidae</taxon>
        <taxon>Agaricales</taxon>
        <taxon>Marasmiineae</taxon>
        <taxon>Marasmiaceae</taxon>
        <taxon>Marasmius</taxon>
    </lineage>
</organism>
<keyword evidence="3" id="KW-1185">Reference proteome</keyword>
<name>A0ABR2ZJN8_9AGAR</name>
<feature type="compositionally biased region" description="Polar residues" evidence="1">
    <location>
        <begin position="60"/>
        <end position="72"/>
    </location>
</feature>
<feature type="compositionally biased region" description="Basic and acidic residues" evidence="1">
    <location>
        <begin position="177"/>
        <end position="199"/>
    </location>
</feature>
<feature type="compositionally biased region" description="Low complexity" evidence="1">
    <location>
        <begin position="113"/>
        <end position="122"/>
    </location>
</feature>
<feature type="region of interest" description="Disordered" evidence="1">
    <location>
        <begin position="1"/>
        <end position="220"/>
    </location>
</feature>
<dbReference type="EMBL" id="JBBXMP010000120">
    <property type="protein sequence ID" value="KAL0061881.1"/>
    <property type="molecule type" value="Genomic_DNA"/>
</dbReference>
<comment type="caution">
    <text evidence="2">The sequence shown here is derived from an EMBL/GenBank/DDBJ whole genome shotgun (WGS) entry which is preliminary data.</text>
</comment>
<reference evidence="2 3" key="1">
    <citation type="submission" date="2024-05" db="EMBL/GenBank/DDBJ databases">
        <title>A draft genome resource for the thread blight pathogen Marasmius tenuissimus strain MS-2.</title>
        <authorList>
            <person name="Yulfo-Soto G.E."/>
            <person name="Baruah I.K."/>
            <person name="Amoako-Attah I."/>
            <person name="Bukari Y."/>
            <person name="Meinhardt L.W."/>
            <person name="Bailey B.A."/>
            <person name="Cohen S.P."/>
        </authorList>
    </citation>
    <scope>NUCLEOTIDE SEQUENCE [LARGE SCALE GENOMIC DNA]</scope>
    <source>
        <strain evidence="2 3">MS-2</strain>
    </source>
</reference>
<sequence>MFGLIRRISSSVIPRPDRPWEEDATSNAPKIGRKRRRSSSDKADALEAAESMSKRARGETSLNQDEPSTSTLPAVDNEGVKEVTKGVKEFELEDGEKKTQEDSEKVVASGSAPDVLPESVPLPEEEAGELDSSSIASTPPPDGETQGEKDNDAVEEDEGSTGTEGETVTKEAPSSDNETRVEDATEKVLEKASEAKQVELAEVSTGADTPTAQETPNLKD</sequence>
<evidence type="ECO:0000313" key="2">
    <source>
        <dbReference type="EMBL" id="KAL0061881.1"/>
    </source>
</evidence>
<evidence type="ECO:0000256" key="1">
    <source>
        <dbReference type="SAM" id="MobiDB-lite"/>
    </source>
</evidence>
<dbReference type="Proteomes" id="UP001437256">
    <property type="component" value="Unassembled WGS sequence"/>
</dbReference>